<reference evidence="12 13" key="1">
    <citation type="submission" date="2024-03" db="EMBL/GenBank/DDBJ databases">
        <title>Novel species of the genus Variovorax.</title>
        <authorList>
            <person name="Liu Q."/>
            <person name="Xin Y.-H."/>
        </authorList>
    </citation>
    <scope>NUCLEOTIDE SEQUENCE [LARGE SCALE GENOMIC DNA]</scope>
    <source>
        <strain evidence="12 13">KACC 18900</strain>
    </source>
</reference>
<dbReference type="SUPFAM" id="SSF54523">
    <property type="entry name" value="Pili subunits"/>
    <property type="match status" value="1"/>
</dbReference>
<comment type="similarity">
    <text evidence="9">Belongs to the GSP H family.</text>
</comment>
<evidence type="ECO:0000256" key="8">
    <source>
        <dbReference type="ARBA" id="ARBA00023136"/>
    </source>
</evidence>
<dbReference type="Gene3D" id="3.55.40.10">
    <property type="entry name" value="minor pseudopilin epsh domain"/>
    <property type="match status" value="1"/>
</dbReference>
<dbReference type="InterPro" id="IPR012902">
    <property type="entry name" value="N_methyl_site"/>
</dbReference>
<evidence type="ECO:0000256" key="10">
    <source>
        <dbReference type="ARBA" id="ARBA00030775"/>
    </source>
</evidence>
<comment type="caution">
    <text evidence="12">The sequence shown here is derived from an EMBL/GenBank/DDBJ whole genome shotgun (WGS) entry which is preliminary data.</text>
</comment>
<protein>
    <recommendedName>
        <fullName evidence="2">Type II secretion system protein H</fullName>
    </recommendedName>
    <alternativeName>
        <fullName evidence="10">General secretion pathway protein H</fullName>
    </alternativeName>
</protein>
<accession>A0ABU8WCG6</accession>
<dbReference type="RefSeq" id="WP_340340386.1">
    <property type="nucleotide sequence ID" value="NZ_JBBKZT010000001.1"/>
</dbReference>
<evidence type="ECO:0000256" key="6">
    <source>
        <dbReference type="ARBA" id="ARBA00022692"/>
    </source>
</evidence>
<comment type="subcellular location">
    <subcellularLocation>
        <location evidence="1">Cell inner membrane</location>
        <topology evidence="1">Single-pass membrane protein</topology>
    </subcellularLocation>
</comment>
<keyword evidence="6" id="KW-0812">Transmembrane</keyword>
<evidence type="ECO:0000313" key="13">
    <source>
        <dbReference type="Proteomes" id="UP001385892"/>
    </source>
</evidence>
<keyword evidence="7" id="KW-1133">Transmembrane helix</keyword>
<sequence>MRQRGFTLIELMTGITVLALILVSVMPSVANWLDNTRIRNAADSLQNGLQTARGEAIRRNQNMSFWLVAGSDPTVLSNDCTLSSASASWVVSINSPVAHCADEASTDSSPMLVVGRAAGGGQVTVSAVKQDGSAATTVTFDGFGRITNTDPIRTIDLGGTSTRNLRLMISAAGSVRLCDPSVSDNNDPRKCM</sequence>
<dbReference type="NCBIfam" id="TIGR02532">
    <property type="entry name" value="IV_pilin_GFxxxE"/>
    <property type="match status" value="1"/>
</dbReference>
<keyword evidence="8" id="KW-0472">Membrane</keyword>
<keyword evidence="4" id="KW-0488">Methylation</keyword>
<keyword evidence="5" id="KW-0997">Cell inner membrane</keyword>
<evidence type="ECO:0000256" key="4">
    <source>
        <dbReference type="ARBA" id="ARBA00022481"/>
    </source>
</evidence>
<evidence type="ECO:0000256" key="7">
    <source>
        <dbReference type="ARBA" id="ARBA00022989"/>
    </source>
</evidence>
<evidence type="ECO:0000313" key="12">
    <source>
        <dbReference type="EMBL" id="MEJ8845205.1"/>
    </source>
</evidence>
<dbReference type="InterPro" id="IPR045584">
    <property type="entry name" value="Pilin-like"/>
</dbReference>
<proteinExistence type="inferred from homology"/>
<evidence type="ECO:0000256" key="1">
    <source>
        <dbReference type="ARBA" id="ARBA00004377"/>
    </source>
</evidence>
<gene>
    <name evidence="12" type="ORF">WKW82_00985</name>
</gene>
<dbReference type="PROSITE" id="PS00409">
    <property type="entry name" value="PROKAR_NTER_METHYL"/>
    <property type="match status" value="1"/>
</dbReference>
<name>A0ABU8WCG6_9BURK</name>
<dbReference type="Pfam" id="PF07963">
    <property type="entry name" value="N_methyl"/>
    <property type="match status" value="1"/>
</dbReference>
<keyword evidence="13" id="KW-1185">Reference proteome</keyword>
<feature type="domain" description="General secretion pathway GspH" evidence="11">
    <location>
        <begin position="41"/>
        <end position="173"/>
    </location>
</feature>
<keyword evidence="3" id="KW-1003">Cell membrane</keyword>
<organism evidence="12 13">
    <name type="scientific">Variovorax rhizosphaerae</name>
    <dbReference type="NCBI Taxonomy" id="1836200"/>
    <lineage>
        <taxon>Bacteria</taxon>
        <taxon>Pseudomonadati</taxon>
        <taxon>Pseudomonadota</taxon>
        <taxon>Betaproteobacteria</taxon>
        <taxon>Burkholderiales</taxon>
        <taxon>Comamonadaceae</taxon>
        <taxon>Variovorax</taxon>
    </lineage>
</organism>
<evidence type="ECO:0000256" key="2">
    <source>
        <dbReference type="ARBA" id="ARBA00021549"/>
    </source>
</evidence>
<dbReference type="Proteomes" id="UP001385892">
    <property type="component" value="Unassembled WGS sequence"/>
</dbReference>
<dbReference type="Pfam" id="PF12019">
    <property type="entry name" value="GspH"/>
    <property type="match status" value="1"/>
</dbReference>
<dbReference type="InterPro" id="IPR022346">
    <property type="entry name" value="T2SS_GspH"/>
</dbReference>
<evidence type="ECO:0000256" key="3">
    <source>
        <dbReference type="ARBA" id="ARBA00022475"/>
    </source>
</evidence>
<dbReference type="EMBL" id="JBBKZT010000001">
    <property type="protein sequence ID" value="MEJ8845205.1"/>
    <property type="molecule type" value="Genomic_DNA"/>
</dbReference>
<evidence type="ECO:0000259" key="11">
    <source>
        <dbReference type="Pfam" id="PF12019"/>
    </source>
</evidence>
<evidence type="ECO:0000256" key="9">
    <source>
        <dbReference type="ARBA" id="ARBA00025772"/>
    </source>
</evidence>
<evidence type="ECO:0000256" key="5">
    <source>
        <dbReference type="ARBA" id="ARBA00022519"/>
    </source>
</evidence>